<dbReference type="GO" id="GO:0005460">
    <property type="term" value="F:UDP-glucose transmembrane transporter activity"/>
    <property type="evidence" value="ECO:0007669"/>
    <property type="project" value="TreeGrafter"/>
</dbReference>
<protein>
    <recommendedName>
        <fullName evidence="9">UDP-galactose transporter homolog 1</fullName>
    </recommendedName>
</protein>
<dbReference type="PANTHER" id="PTHR10778:SF10">
    <property type="entry name" value="SOLUTE CARRIER FAMILY 35 MEMBER B1"/>
    <property type="match status" value="1"/>
</dbReference>
<keyword evidence="3" id="KW-0813">Transport</keyword>
<dbReference type="InterPro" id="IPR037185">
    <property type="entry name" value="EmrE-like"/>
</dbReference>
<keyword evidence="12" id="KW-1185">Reference proteome</keyword>
<evidence type="ECO:0000313" key="12">
    <source>
        <dbReference type="Proteomes" id="UP000018144"/>
    </source>
</evidence>
<keyword evidence="7 10" id="KW-1133">Transmembrane helix</keyword>
<feature type="transmembrane region" description="Helical" evidence="10">
    <location>
        <begin position="296"/>
        <end position="318"/>
    </location>
</feature>
<feature type="transmembrane region" description="Helical" evidence="10">
    <location>
        <begin position="183"/>
        <end position="204"/>
    </location>
</feature>
<dbReference type="InterPro" id="IPR013657">
    <property type="entry name" value="SCL35B1-4/HUT1"/>
</dbReference>
<evidence type="ECO:0000256" key="8">
    <source>
        <dbReference type="ARBA" id="ARBA00023136"/>
    </source>
</evidence>
<comment type="similarity">
    <text evidence="2">Belongs to the nucleotide-sugar transporter family. SLC35B subfamily.</text>
</comment>
<dbReference type="STRING" id="1076935.U4LIW6"/>
<keyword evidence="8 10" id="KW-0472">Membrane</keyword>
<sequence>MARRKQLNPQRFVATGTDVAPQNDAHDPITEAAETLTHKAEQAQDHGSSIFQLIICIGGIYTSFLIWALLQERITTTTYGPDKKIFRHSLVLNSVQSIFASISGYIYFRVSSRGNAAAPQRVFPGMEINLRLLLVALTSTLASPFGYASLKHIDYITYILAKSCKLLPVMFLHVTLFRRKYPLYKYMVVLAVSAGVTIFTLYPASPKKAKKGPSSEEKNVIYGMGLLLMNLLFDGLTNTIQDNIFEKAPKGTVSGPQMMAALNSLSSVLTGAYLLLNPWSTELSDAMAFVEAHPKVGLDILGFALCGALGQVFIFHTLAKFGSLVLVTVNVTRKMLSMVFSVIAFGHSLSIMQMLGVGLVFSGIGAEAEVKRRSENAKKAKKQQNGDVKKEL</sequence>
<feature type="transmembrane region" description="Helical" evidence="10">
    <location>
        <begin position="128"/>
        <end position="148"/>
    </location>
</feature>
<keyword evidence="5 10" id="KW-0812">Transmembrane</keyword>
<accession>U4LIW6</accession>
<dbReference type="OrthoDB" id="1601at2759"/>
<dbReference type="PANTHER" id="PTHR10778">
    <property type="entry name" value="SOLUTE CARRIER FAMILY 35 MEMBER B"/>
    <property type="match status" value="1"/>
</dbReference>
<evidence type="ECO:0000256" key="1">
    <source>
        <dbReference type="ARBA" id="ARBA00004477"/>
    </source>
</evidence>
<evidence type="ECO:0000256" key="9">
    <source>
        <dbReference type="ARBA" id="ARBA00041103"/>
    </source>
</evidence>
<feature type="transmembrane region" description="Helical" evidence="10">
    <location>
        <begin position="257"/>
        <end position="276"/>
    </location>
</feature>
<reference evidence="11 12" key="1">
    <citation type="journal article" date="2013" name="PLoS Genet.">
        <title>The genome and development-dependent transcriptomes of Pyronema confluens: a window into fungal evolution.</title>
        <authorList>
            <person name="Traeger S."/>
            <person name="Altegoer F."/>
            <person name="Freitag M."/>
            <person name="Gabaldon T."/>
            <person name="Kempken F."/>
            <person name="Kumar A."/>
            <person name="Marcet-Houben M."/>
            <person name="Poggeler S."/>
            <person name="Stajich J.E."/>
            <person name="Nowrousian M."/>
        </authorList>
    </citation>
    <scope>NUCLEOTIDE SEQUENCE [LARGE SCALE GENOMIC DNA]</scope>
    <source>
        <strain evidence="12">CBS 100304</strain>
        <tissue evidence="11">Vegetative mycelium</tissue>
    </source>
</reference>
<dbReference type="SUPFAM" id="SSF103481">
    <property type="entry name" value="Multidrug resistance efflux transporter EmrE"/>
    <property type="match status" value="1"/>
</dbReference>
<evidence type="ECO:0000256" key="2">
    <source>
        <dbReference type="ARBA" id="ARBA00010694"/>
    </source>
</evidence>
<dbReference type="EMBL" id="HF935702">
    <property type="protein sequence ID" value="CCX31893.1"/>
    <property type="molecule type" value="Genomic_DNA"/>
</dbReference>
<proteinExistence type="inferred from homology"/>
<dbReference type="OMA" id="CGAIGQV"/>
<keyword evidence="4" id="KW-0762">Sugar transport</keyword>
<feature type="transmembrane region" description="Helical" evidence="10">
    <location>
        <begin position="338"/>
        <end position="364"/>
    </location>
</feature>
<dbReference type="GO" id="GO:0005789">
    <property type="term" value="C:endoplasmic reticulum membrane"/>
    <property type="evidence" value="ECO:0007669"/>
    <property type="project" value="UniProtKB-SubCell"/>
</dbReference>
<evidence type="ECO:0000256" key="4">
    <source>
        <dbReference type="ARBA" id="ARBA00022597"/>
    </source>
</evidence>
<feature type="transmembrane region" description="Helical" evidence="10">
    <location>
        <begin position="90"/>
        <end position="108"/>
    </location>
</feature>
<dbReference type="Pfam" id="PF08449">
    <property type="entry name" value="UAA"/>
    <property type="match status" value="1"/>
</dbReference>
<gene>
    <name evidence="11" type="ORF">PCON_11970</name>
</gene>
<feature type="transmembrane region" description="Helical" evidence="10">
    <location>
        <begin position="220"/>
        <end position="237"/>
    </location>
</feature>
<dbReference type="eggNOG" id="KOG1581">
    <property type="taxonomic scope" value="Eukaryota"/>
</dbReference>
<organism evidence="11 12">
    <name type="scientific">Pyronema omphalodes (strain CBS 100304)</name>
    <name type="common">Pyronema confluens</name>
    <dbReference type="NCBI Taxonomy" id="1076935"/>
    <lineage>
        <taxon>Eukaryota</taxon>
        <taxon>Fungi</taxon>
        <taxon>Dikarya</taxon>
        <taxon>Ascomycota</taxon>
        <taxon>Pezizomycotina</taxon>
        <taxon>Pezizomycetes</taxon>
        <taxon>Pezizales</taxon>
        <taxon>Pyronemataceae</taxon>
        <taxon>Pyronema</taxon>
    </lineage>
</organism>
<feature type="transmembrane region" description="Helical" evidence="10">
    <location>
        <begin position="155"/>
        <end position="177"/>
    </location>
</feature>
<dbReference type="GO" id="GO:0005459">
    <property type="term" value="F:UDP-galactose transmembrane transporter activity"/>
    <property type="evidence" value="ECO:0007669"/>
    <property type="project" value="TreeGrafter"/>
</dbReference>
<dbReference type="Proteomes" id="UP000018144">
    <property type="component" value="Unassembled WGS sequence"/>
</dbReference>
<comment type="subcellular location">
    <subcellularLocation>
        <location evidence="1">Endoplasmic reticulum membrane</location>
        <topology evidence="1">Multi-pass membrane protein</topology>
    </subcellularLocation>
</comment>
<name>U4LIW6_PYROM</name>
<keyword evidence="6" id="KW-0256">Endoplasmic reticulum</keyword>
<evidence type="ECO:0000256" key="7">
    <source>
        <dbReference type="ARBA" id="ARBA00022989"/>
    </source>
</evidence>
<dbReference type="GO" id="GO:0000139">
    <property type="term" value="C:Golgi membrane"/>
    <property type="evidence" value="ECO:0007669"/>
    <property type="project" value="TreeGrafter"/>
</dbReference>
<feature type="transmembrane region" description="Helical" evidence="10">
    <location>
        <begin position="50"/>
        <end position="70"/>
    </location>
</feature>
<evidence type="ECO:0000313" key="11">
    <source>
        <dbReference type="EMBL" id="CCX31893.1"/>
    </source>
</evidence>
<dbReference type="AlphaFoldDB" id="U4LIW6"/>
<evidence type="ECO:0000256" key="6">
    <source>
        <dbReference type="ARBA" id="ARBA00022824"/>
    </source>
</evidence>
<evidence type="ECO:0000256" key="3">
    <source>
        <dbReference type="ARBA" id="ARBA00022448"/>
    </source>
</evidence>
<evidence type="ECO:0000256" key="10">
    <source>
        <dbReference type="SAM" id="Phobius"/>
    </source>
</evidence>
<evidence type="ECO:0000256" key="5">
    <source>
        <dbReference type="ARBA" id="ARBA00022692"/>
    </source>
</evidence>